<organism evidence="2 3">
    <name type="scientific">Akkermansia muciniphila</name>
    <dbReference type="NCBI Taxonomy" id="239935"/>
    <lineage>
        <taxon>Bacteria</taxon>
        <taxon>Pseudomonadati</taxon>
        <taxon>Verrucomicrobiota</taxon>
        <taxon>Verrucomicrobiia</taxon>
        <taxon>Verrucomicrobiales</taxon>
        <taxon>Akkermansiaceae</taxon>
        <taxon>Akkermansia</taxon>
    </lineage>
</organism>
<proteinExistence type="predicted"/>
<comment type="caution">
    <text evidence="2">The sequence shown here is derived from an EMBL/GenBank/DDBJ whole genome shotgun (WGS) entry which is preliminary data.</text>
</comment>
<protein>
    <submittedName>
        <fullName evidence="2">Uncharacterized protein</fullName>
    </submittedName>
</protein>
<feature type="transmembrane region" description="Helical" evidence="1">
    <location>
        <begin position="206"/>
        <end position="224"/>
    </location>
</feature>
<gene>
    <name evidence="2" type="ORF">CXU22_06160</name>
</gene>
<evidence type="ECO:0000313" key="2">
    <source>
        <dbReference type="EMBL" id="PNC18211.1"/>
    </source>
</evidence>
<keyword evidence="1" id="KW-0812">Transmembrane</keyword>
<feature type="transmembrane region" description="Helical" evidence="1">
    <location>
        <begin position="245"/>
        <end position="265"/>
    </location>
</feature>
<accession>A0A2N8HE16</accession>
<evidence type="ECO:0000256" key="1">
    <source>
        <dbReference type="SAM" id="Phobius"/>
    </source>
</evidence>
<name>A0A2N8HE16_9BACT</name>
<sequence length="359" mass="38506">MSPSDILEVSVKSAVGGAQYAYMHIPADVLRNTVDGLFPSLAKNAAADAVSGFGHRWVHGHDLITDIVGQFFRHPVHAAKQAGHILLTDFPTKAGIPIPGFSQSGLGSLLVDMGIPKGYLSLNMMDTGIGLLAVGEGSSDLISAMSGHIPMDAWTAFDTFGEGGIELALGFSTQNPLLIGAGIENIMAGCVSTLKTFTDYVDPASFFGHSMTGAILGAGFSYALNRKKDKEALGRIVLGTSARSTLLGALSSASGYFTAGAFLGFSAMQIGKLMAAHAQKEQILCCSCSPLAFEQQLKAFSEDEFFREHWNTPPFLSEESLSFFDAPASMEIEPWARQFLEEERRNRLFSLRKAERPLL</sequence>
<dbReference type="RefSeq" id="WP_102713615.1">
    <property type="nucleotide sequence ID" value="NZ_PJKA01000010.1"/>
</dbReference>
<dbReference type="EMBL" id="PJKA01000010">
    <property type="protein sequence ID" value="PNC18211.1"/>
    <property type="molecule type" value="Genomic_DNA"/>
</dbReference>
<dbReference type="AlphaFoldDB" id="A0A2N8HE16"/>
<evidence type="ECO:0000313" key="3">
    <source>
        <dbReference type="Proteomes" id="UP000236000"/>
    </source>
</evidence>
<keyword evidence="1" id="KW-1133">Transmembrane helix</keyword>
<keyword evidence="1" id="KW-0472">Membrane</keyword>
<dbReference type="OrthoDB" id="9996561at2"/>
<reference evidence="2 3" key="1">
    <citation type="journal article" date="2017" name="BMC Genomics">
        <title>Genome sequencing of 39 Akkermansia muciniphila isolates reveals its population structure, genomic and functional diverisity, and global distribution in mammalian gut microbiotas.</title>
        <authorList>
            <person name="Guo X."/>
            <person name="Li S."/>
            <person name="Zhang J."/>
            <person name="Wu F."/>
            <person name="Li X."/>
            <person name="Wu D."/>
            <person name="Zhang M."/>
            <person name="Ou Z."/>
            <person name="Jie Z."/>
            <person name="Yan Q."/>
            <person name="Li P."/>
            <person name="Yi J."/>
            <person name="Peng Y."/>
        </authorList>
    </citation>
    <scope>NUCLEOTIDE SEQUENCE [LARGE SCALE GENOMIC DNA]</scope>
    <source>
        <strain evidence="2 3">GP24</strain>
    </source>
</reference>
<dbReference type="Proteomes" id="UP000236000">
    <property type="component" value="Unassembled WGS sequence"/>
</dbReference>